<feature type="domain" description="Protein kinase" evidence="12">
    <location>
        <begin position="58"/>
        <end position="346"/>
    </location>
</feature>
<keyword evidence="5" id="KW-0547">Nucleotide-binding</keyword>
<keyword evidence="3" id="KW-0597">Phosphoprotein</keyword>
<keyword evidence="14" id="KW-1185">Reference proteome</keyword>
<dbReference type="SMART" id="SM00220">
    <property type="entry name" value="S_TKc"/>
    <property type="match status" value="1"/>
</dbReference>
<proteinExistence type="inferred from homology"/>
<gene>
    <name evidence="13" type="ORF">B0H17DRAFT_1210796</name>
</gene>
<accession>A0AAD7CW25</accession>
<keyword evidence="2" id="KW-0723">Serine/threonine-protein kinase</keyword>
<keyword evidence="7" id="KW-0067">ATP-binding</keyword>
<dbReference type="GO" id="GO:0005737">
    <property type="term" value="C:cytoplasm"/>
    <property type="evidence" value="ECO:0007669"/>
    <property type="project" value="TreeGrafter"/>
</dbReference>
<dbReference type="GO" id="GO:0031032">
    <property type="term" value="P:actomyosin structure organization"/>
    <property type="evidence" value="ECO:0007669"/>
    <property type="project" value="TreeGrafter"/>
</dbReference>
<dbReference type="Gene3D" id="1.10.510.10">
    <property type="entry name" value="Transferase(Phosphotransferase) domain 1"/>
    <property type="match status" value="1"/>
</dbReference>
<feature type="region of interest" description="Disordered" evidence="11">
    <location>
        <begin position="591"/>
        <end position="632"/>
    </location>
</feature>
<organism evidence="13 14">
    <name type="scientific">Mycena rosella</name>
    <name type="common">Pink bonnet</name>
    <name type="synonym">Agaricus rosellus</name>
    <dbReference type="NCBI Taxonomy" id="1033263"/>
    <lineage>
        <taxon>Eukaryota</taxon>
        <taxon>Fungi</taxon>
        <taxon>Dikarya</taxon>
        <taxon>Basidiomycota</taxon>
        <taxon>Agaricomycotina</taxon>
        <taxon>Agaricomycetes</taxon>
        <taxon>Agaricomycetidae</taxon>
        <taxon>Agaricales</taxon>
        <taxon>Marasmiineae</taxon>
        <taxon>Mycenaceae</taxon>
        <taxon>Mycena</taxon>
    </lineage>
</organism>
<keyword evidence="6 13" id="KW-0418">Kinase</keyword>
<dbReference type="FunFam" id="1.10.510.10:FF:000024">
    <property type="entry name" value="Probable serine/threonine-protein kinase cot-1"/>
    <property type="match status" value="1"/>
</dbReference>
<dbReference type="PANTHER" id="PTHR22988">
    <property type="entry name" value="MYOTONIC DYSTROPHY S/T KINASE-RELATED"/>
    <property type="match status" value="1"/>
</dbReference>
<dbReference type="Pfam" id="PF00069">
    <property type="entry name" value="Pkinase"/>
    <property type="match status" value="1"/>
</dbReference>
<dbReference type="Gene3D" id="3.30.200.20">
    <property type="entry name" value="Phosphorylase Kinase, domain 1"/>
    <property type="match status" value="1"/>
</dbReference>
<dbReference type="EC" id="2.7.11.1" evidence="1"/>
<dbReference type="GO" id="GO:0005524">
    <property type="term" value="F:ATP binding"/>
    <property type="evidence" value="ECO:0007669"/>
    <property type="project" value="UniProtKB-KW"/>
</dbReference>
<evidence type="ECO:0000256" key="11">
    <source>
        <dbReference type="SAM" id="MobiDB-lite"/>
    </source>
</evidence>
<dbReference type="PROSITE" id="PS50011">
    <property type="entry name" value="PROTEIN_KINASE_DOM"/>
    <property type="match status" value="1"/>
</dbReference>
<evidence type="ECO:0000256" key="3">
    <source>
        <dbReference type="ARBA" id="ARBA00022553"/>
    </source>
</evidence>
<evidence type="ECO:0000313" key="14">
    <source>
        <dbReference type="Proteomes" id="UP001221757"/>
    </source>
</evidence>
<dbReference type="InterPro" id="IPR011009">
    <property type="entry name" value="Kinase-like_dom_sf"/>
</dbReference>
<evidence type="ECO:0000256" key="5">
    <source>
        <dbReference type="ARBA" id="ARBA00022741"/>
    </source>
</evidence>
<protein>
    <recommendedName>
        <fullName evidence="1">non-specific serine/threonine protein kinase</fullName>
        <ecNumber evidence="1">2.7.11.1</ecNumber>
    </recommendedName>
</protein>
<reference evidence="13" key="1">
    <citation type="submission" date="2023-03" db="EMBL/GenBank/DDBJ databases">
        <title>Massive genome expansion in bonnet fungi (Mycena s.s.) driven by repeated elements and novel gene families across ecological guilds.</title>
        <authorList>
            <consortium name="Lawrence Berkeley National Laboratory"/>
            <person name="Harder C.B."/>
            <person name="Miyauchi S."/>
            <person name="Viragh M."/>
            <person name="Kuo A."/>
            <person name="Thoen E."/>
            <person name="Andreopoulos B."/>
            <person name="Lu D."/>
            <person name="Skrede I."/>
            <person name="Drula E."/>
            <person name="Henrissat B."/>
            <person name="Morin E."/>
            <person name="Kohler A."/>
            <person name="Barry K."/>
            <person name="LaButti K."/>
            <person name="Morin E."/>
            <person name="Salamov A."/>
            <person name="Lipzen A."/>
            <person name="Mereny Z."/>
            <person name="Hegedus B."/>
            <person name="Baldrian P."/>
            <person name="Stursova M."/>
            <person name="Weitz H."/>
            <person name="Taylor A."/>
            <person name="Grigoriev I.V."/>
            <person name="Nagy L.G."/>
            <person name="Martin F."/>
            <person name="Kauserud H."/>
        </authorList>
    </citation>
    <scope>NUCLEOTIDE SEQUENCE</scope>
    <source>
        <strain evidence="13">CBHHK067</strain>
    </source>
</reference>
<name>A0AAD7CW25_MYCRO</name>
<feature type="compositionally biased region" description="Low complexity" evidence="11">
    <location>
        <begin position="502"/>
        <end position="513"/>
    </location>
</feature>
<keyword evidence="4" id="KW-0808">Transferase</keyword>
<dbReference type="PROSITE" id="PS00108">
    <property type="entry name" value="PROTEIN_KINASE_ST"/>
    <property type="match status" value="1"/>
</dbReference>
<comment type="catalytic activity">
    <reaction evidence="9">
        <text>L-threonyl-[protein] + ATP = O-phospho-L-threonyl-[protein] + ADP + H(+)</text>
        <dbReference type="Rhea" id="RHEA:46608"/>
        <dbReference type="Rhea" id="RHEA-COMP:11060"/>
        <dbReference type="Rhea" id="RHEA-COMP:11605"/>
        <dbReference type="ChEBI" id="CHEBI:15378"/>
        <dbReference type="ChEBI" id="CHEBI:30013"/>
        <dbReference type="ChEBI" id="CHEBI:30616"/>
        <dbReference type="ChEBI" id="CHEBI:61977"/>
        <dbReference type="ChEBI" id="CHEBI:456216"/>
        <dbReference type="EC" id="2.7.11.1"/>
    </reaction>
</comment>
<evidence type="ECO:0000256" key="8">
    <source>
        <dbReference type="ARBA" id="ARBA00038271"/>
    </source>
</evidence>
<comment type="similarity">
    <text evidence="8">Belongs to the protein kinase superfamily. STE Ser/Thr protein kinase family. COT1 subfamily.</text>
</comment>
<evidence type="ECO:0000313" key="13">
    <source>
        <dbReference type="EMBL" id="KAJ7665791.1"/>
    </source>
</evidence>
<dbReference type="Proteomes" id="UP001221757">
    <property type="component" value="Unassembled WGS sequence"/>
</dbReference>
<dbReference type="PANTHER" id="PTHR22988:SF71">
    <property type="entry name" value="CITRON RHO-INTERACTING KINASE"/>
    <property type="match status" value="1"/>
</dbReference>
<comment type="caution">
    <text evidence="13">The sequence shown here is derived from an EMBL/GenBank/DDBJ whole genome shotgun (WGS) entry which is preliminary data.</text>
</comment>
<evidence type="ECO:0000256" key="7">
    <source>
        <dbReference type="ARBA" id="ARBA00022840"/>
    </source>
</evidence>
<evidence type="ECO:0000256" key="1">
    <source>
        <dbReference type="ARBA" id="ARBA00012513"/>
    </source>
</evidence>
<evidence type="ECO:0000256" key="9">
    <source>
        <dbReference type="ARBA" id="ARBA00047899"/>
    </source>
</evidence>
<dbReference type="EMBL" id="JARKIE010000212">
    <property type="protein sequence ID" value="KAJ7665791.1"/>
    <property type="molecule type" value="Genomic_DNA"/>
</dbReference>
<evidence type="ECO:0000256" key="2">
    <source>
        <dbReference type="ARBA" id="ARBA00022527"/>
    </source>
</evidence>
<dbReference type="InterPro" id="IPR050839">
    <property type="entry name" value="Rho-assoc_Ser/Thr_Kinase"/>
</dbReference>
<evidence type="ECO:0000256" key="4">
    <source>
        <dbReference type="ARBA" id="ARBA00022679"/>
    </source>
</evidence>
<dbReference type="SUPFAM" id="SSF56112">
    <property type="entry name" value="Protein kinase-like (PK-like)"/>
    <property type="match status" value="1"/>
</dbReference>
<dbReference type="InterPro" id="IPR008271">
    <property type="entry name" value="Ser/Thr_kinase_AS"/>
</dbReference>
<evidence type="ECO:0000256" key="6">
    <source>
        <dbReference type="ARBA" id="ARBA00022777"/>
    </source>
</evidence>
<dbReference type="InterPro" id="IPR000719">
    <property type="entry name" value="Prot_kinase_dom"/>
</dbReference>
<feature type="compositionally biased region" description="Low complexity" evidence="11">
    <location>
        <begin position="611"/>
        <end position="620"/>
    </location>
</feature>
<feature type="compositionally biased region" description="Polar residues" evidence="11">
    <location>
        <begin position="621"/>
        <end position="632"/>
    </location>
</feature>
<feature type="region of interest" description="Disordered" evidence="11">
    <location>
        <begin position="501"/>
        <end position="521"/>
    </location>
</feature>
<comment type="catalytic activity">
    <reaction evidence="10">
        <text>L-seryl-[protein] + ATP = O-phospho-L-seryl-[protein] + ADP + H(+)</text>
        <dbReference type="Rhea" id="RHEA:17989"/>
        <dbReference type="Rhea" id="RHEA-COMP:9863"/>
        <dbReference type="Rhea" id="RHEA-COMP:11604"/>
        <dbReference type="ChEBI" id="CHEBI:15378"/>
        <dbReference type="ChEBI" id="CHEBI:29999"/>
        <dbReference type="ChEBI" id="CHEBI:30616"/>
        <dbReference type="ChEBI" id="CHEBI:83421"/>
        <dbReference type="ChEBI" id="CHEBI:456216"/>
        <dbReference type="EC" id="2.7.11.1"/>
    </reaction>
</comment>
<dbReference type="GO" id="GO:0004674">
    <property type="term" value="F:protein serine/threonine kinase activity"/>
    <property type="evidence" value="ECO:0007669"/>
    <property type="project" value="UniProtKB-KW"/>
</dbReference>
<dbReference type="AlphaFoldDB" id="A0AAD7CW25"/>
<dbReference type="GO" id="GO:0005856">
    <property type="term" value="C:cytoskeleton"/>
    <property type="evidence" value="ECO:0007669"/>
    <property type="project" value="TreeGrafter"/>
</dbReference>
<sequence>MSTPWLTRKARLRALLKTTADEDAVGLALDRILHGQNVIGKTTKTAEIDALRFQDADLKLVGTLERGQFGLIDVVRCHLDGRAYIRKTVEKRFALRARNQCSPQFERDILLRARMTDSVWAPHLLCAFQTPTHLSVVMEYGEGGTLWDVLESSPLGGRVEEEDMAWWTPQVISAVHWCHTQGFAHRDIKPHNFVLTPDAHVLLIDFGSAAPLEDGRLPKRYCLVPCGTCDYISPEILNAHEQALVALEMEDEDPQEPDEPYGYGFETDWWSLGAMLYEMVYGVAPFFATDIGKTYLRIIEHERSLRFDPSVPVSALFQDLLRRFLTHADRRLGRQGIHEILDHPAFVEVNWSTLSDEPAPPGLHLPQFTYAEPSVAPSRGADDSHSQSHSQAFAFSALFQSSPASASASSPGLSVLHTSVTPRRGSSLSAPDDAFIGFSWGPPADAFPELPGDRSYSPAAAAATPRPARLSVPLPTPNRLLATPIFHSHPFLTPLRPSTLPRAAAGTGTGTARTGRRGVSDREAMQQLADCVGMSARKKVLASGRKPRVLPSFSAARARARPAPAAVAVPSFASSSQGRLRPAVAVAVTAAAADTESESDGPPSPSPSPRPGSALSRRSGTPTLTITGGYSQRSVSLSVPRAGASSMSLSVPRAGTSGASQAVASPTFEDTTFDALEDKYAEMMADICMLEDRVAVLAGRGR</sequence>
<evidence type="ECO:0000259" key="12">
    <source>
        <dbReference type="PROSITE" id="PS50011"/>
    </source>
</evidence>
<evidence type="ECO:0000256" key="10">
    <source>
        <dbReference type="ARBA" id="ARBA00048679"/>
    </source>
</evidence>